<proteinExistence type="predicted"/>
<dbReference type="Proteomes" id="UP000639772">
    <property type="component" value="Chromosome 12"/>
</dbReference>
<dbReference type="Pfam" id="PF07797">
    <property type="entry name" value="DUF1639"/>
    <property type="match status" value="1"/>
</dbReference>
<sequence length="216" mass="23705">MAASAAQGGKSQAHLVHRDFSSPSVRTWENERLGRCGGVGGEEPKAFGNRSALVRDGWPRIGSSEMVRDGGDLKVLREKLLGHLREAADKIKIEVSSIGAANPAAADDAGVRSKSTSGTGDPPRPWNLRTRTTAKRASAARTTVRLRSEDADEVERQRFSISLSREEIEEDIFAITGSRPRRRPKKRPRNVQGQLDMVFPGMWLSEITPEMYKVAG</sequence>
<dbReference type="InterPro" id="IPR012438">
    <property type="entry name" value="DUF1639"/>
</dbReference>
<evidence type="ECO:0008006" key="4">
    <source>
        <dbReference type="Google" id="ProtNLM"/>
    </source>
</evidence>
<dbReference type="OrthoDB" id="769821at2759"/>
<dbReference type="PANTHER" id="PTHR33130:SF43">
    <property type="entry name" value="OS01G0688600 PROTEIN"/>
    <property type="match status" value="1"/>
</dbReference>
<protein>
    <recommendedName>
        <fullName evidence="4">DUF1639 family protein</fullName>
    </recommendedName>
</protein>
<reference evidence="2 3" key="1">
    <citation type="journal article" date="2020" name="Nat. Food">
        <title>A phased Vanilla planifolia genome enables genetic improvement of flavour and production.</title>
        <authorList>
            <person name="Hasing T."/>
            <person name="Tang H."/>
            <person name="Brym M."/>
            <person name="Khazi F."/>
            <person name="Huang T."/>
            <person name="Chambers A.H."/>
        </authorList>
    </citation>
    <scope>NUCLEOTIDE SEQUENCE [LARGE SCALE GENOMIC DNA]</scope>
    <source>
        <tissue evidence="2">Leaf</tissue>
    </source>
</reference>
<evidence type="ECO:0000313" key="3">
    <source>
        <dbReference type="Proteomes" id="UP000639772"/>
    </source>
</evidence>
<feature type="region of interest" description="Disordered" evidence="1">
    <location>
        <begin position="103"/>
        <end position="125"/>
    </location>
</feature>
<gene>
    <name evidence="2" type="ORF">HPP92_022842</name>
</gene>
<name>A0A835UE75_VANPL</name>
<dbReference type="EMBL" id="JADCNM010000012">
    <property type="protein sequence ID" value="KAG0459714.1"/>
    <property type="molecule type" value="Genomic_DNA"/>
</dbReference>
<organism evidence="2 3">
    <name type="scientific">Vanilla planifolia</name>
    <name type="common">Vanilla</name>
    <dbReference type="NCBI Taxonomy" id="51239"/>
    <lineage>
        <taxon>Eukaryota</taxon>
        <taxon>Viridiplantae</taxon>
        <taxon>Streptophyta</taxon>
        <taxon>Embryophyta</taxon>
        <taxon>Tracheophyta</taxon>
        <taxon>Spermatophyta</taxon>
        <taxon>Magnoliopsida</taxon>
        <taxon>Liliopsida</taxon>
        <taxon>Asparagales</taxon>
        <taxon>Orchidaceae</taxon>
        <taxon>Vanilloideae</taxon>
        <taxon>Vanilleae</taxon>
        <taxon>Vanilla</taxon>
    </lineage>
</organism>
<accession>A0A835UE75</accession>
<dbReference type="AlphaFoldDB" id="A0A835UE75"/>
<evidence type="ECO:0000256" key="1">
    <source>
        <dbReference type="SAM" id="MobiDB-lite"/>
    </source>
</evidence>
<comment type="caution">
    <text evidence="2">The sequence shown here is derived from an EMBL/GenBank/DDBJ whole genome shotgun (WGS) entry which is preliminary data.</text>
</comment>
<dbReference type="PANTHER" id="PTHR33130">
    <property type="entry name" value="PUTATIVE (DUF1639)-RELATED"/>
    <property type="match status" value="1"/>
</dbReference>
<evidence type="ECO:0000313" key="2">
    <source>
        <dbReference type="EMBL" id="KAG0459714.1"/>
    </source>
</evidence>